<dbReference type="AlphaFoldDB" id="L7F7R1"/>
<comment type="caution">
    <text evidence="1">The sequence shown here is derived from an EMBL/GenBank/DDBJ whole genome shotgun (WGS) entry which is preliminary data.</text>
</comment>
<gene>
    <name evidence="1" type="ORF">STRTUCAR8_08624</name>
</gene>
<accession>L7F7R1</accession>
<evidence type="ECO:0000313" key="2">
    <source>
        <dbReference type="Proteomes" id="UP000010931"/>
    </source>
</evidence>
<protein>
    <submittedName>
        <fullName evidence="1">Uncharacterized protein</fullName>
    </submittedName>
</protein>
<evidence type="ECO:0000313" key="1">
    <source>
        <dbReference type="EMBL" id="ELP67618.1"/>
    </source>
</evidence>
<dbReference type="EMBL" id="AEJB01000272">
    <property type="protein sequence ID" value="ELP67618.1"/>
    <property type="molecule type" value="Genomic_DNA"/>
</dbReference>
<dbReference type="PATRIC" id="fig|698760.3.peg.3638"/>
<dbReference type="Proteomes" id="UP000010931">
    <property type="component" value="Unassembled WGS sequence"/>
</dbReference>
<sequence>MTPDQAIWVRENVWPPIWLRKHTELKEPFLHCACQRPPSLPCQAGRHGACLLGEFPVNETVIQNSRLFPATFPEPYAHRTPEDRHTFRLMHGRNVLAWVWLSGKPCRQRCTCGCHRKAPEVSTTVVAEAVQLDLFAGVAG</sequence>
<name>L7F7R1_STRT8</name>
<reference evidence="1 2" key="1">
    <citation type="journal article" date="2011" name="Plasmid">
        <title>Streptomyces turgidiscabies Car8 contains a modular pathogenicity island that shares virulence genes with other actinobacterial plant pathogens.</title>
        <authorList>
            <person name="Huguet-Tapia J.C."/>
            <person name="Badger J.H."/>
            <person name="Loria R."/>
            <person name="Pettis G.S."/>
        </authorList>
    </citation>
    <scope>NUCLEOTIDE SEQUENCE [LARGE SCALE GENOMIC DNA]</scope>
    <source>
        <strain evidence="1 2">Car8</strain>
    </source>
</reference>
<dbReference type="RefSeq" id="WP_006377144.1">
    <property type="nucleotide sequence ID" value="NZ_AEJB01000272.1"/>
</dbReference>
<organism evidence="1 2">
    <name type="scientific">Streptomyces turgidiscabies (strain Car8)</name>
    <dbReference type="NCBI Taxonomy" id="698760"/>
    <lineage>
        <taxon>Bacteria</taxon>
        <taxon>Bacillati</taxon>
        <taxon>Actinomycetota</taxon>
        <taxon>Actinomycetes</taxon>
        <taxon>Kitasatosporales</taxon>
        <taxon>Streptomycetaceae</taxon>
        <taxon>Streptomyces</taxon>
    </lineage>
</organism>
<keyword evidence="2" id="KW-1185">Reference proteome</keyword>
<proteinExistence type="predicted"/>